<dbReference type="OrthoDB" id="198977at2759"/>
<protein>
    <submittedName>
        <fullName evidence="1">Uncharacterized protein</fullName>
    </submittedName>
</protein>
<name>A0A0D7AS10_9AGAR</name>
<evidence type="ECO:0000313" key="1">
    <source>
        <dbReference type="EMBL" id="KIY60790.1"/>
    </source>
</evidence>
<reference evidence="1 2" key="1">
    <citation type="journal article" date="2015" name="Fungal Genet. Biol.">
        <title>Evolution of novel wood decay mechanisms in Agaricales revealed by the genome sequences of Fistulina hepatica and Cylindrobasidium torrendii.</title>
        <authorList>
            <person name="Floudas D."/>
            <person name="Held B.W."/>
            <person name="Riley R."/>
            <person name="Nagy L.G."/>
            <person name="Koehler G."/>
            <person name="Ransdell A.S."/>
            <person name="Younus H."/>
            <person name="Chow J."/>
            <person name="Chiniquy J."/>
            <person name="Lipzen A."/>
            <person name="Tritt A."/>
            <person name="Sun H."/>
            <person name="Haridas S."/>
            <person name="LaButti K."/>
            <person name="Ohm R.A."/>
            <person name="Kues U."/>
            <person name="Blanchette R.A."/>
            <person name="Grigoriev I.V."/>
            <person name="Minto R.E."/>
            <person name="Hibbett D.S."/>
        </authorList>
    </citation>
    <scope>NUCLEOTIDE SEQUENCE [LARGE SCALE GENOMIC DNA]</scope>
    <source>
        <strain evidence="1 2">FP15055 ss-10</strain>
    </source>
</reference>
<organism evidence="1 2">
    <name type="scientific">Cylindrobasidium torrendii FP15055 ss-10</name>
    <dbReference type="NCBI Taxonomy" id="1314674"/>
    <lineage>
        <taxon>Eukaryota</taxon>
        <taxon>Fungi</taxon>
        <taxon>Dikarya</taxon>
        <taxon>Basidiomycota</taxon>
        <taxon>Agaricomycotina</taxon>
        <taxon>Agaricomycetes</taxon>
        <taxon>Agaricomycetidae</taxon>
        <taxon>Agaricales</taxon>
        <taxon>Marasmiineae</taxon>
        <taxon>Physalacriaceae</taxon>
        <taxon>Cylindrobasidium</taxon>
    </lineage>
</organism>
<gene>
    <name evidence="1" type="ORF">CYLTODRAFT_415904</name>
</gene>
<evidence type="ECO:0000313" key="2">
    <source>
        <dbReference type="Proteomes" id="UP000054007"/>
    </source>
</evidence>
<proteinExistence type="predicted"/>
<dbReference type="EMBL" id="KN881258">
    <property type="protein sequence ID" value="KIY60790.1"/>
    <property type="molecule type" value="Genomic_DNA"/>
</dbReference>
<dbReference type="AlphaFoldDB" id="A0A0D7AS10"/>
<dbReference type="Proteomes" id="UP000054007">
    <property type="component" value="Unassembled WGS sequence"/>
</dbReference>
<dbReference type="STRING" id="1314674.A0A0D7AS10"/>
<feature type="non-terminal residue" evidence="1">
    <location>
        <position position="1"/>
    </location>
</feature>
<sequence>GPDVLKSYCIPAALCVWLSFAPTISFQEPLAQEFALQFWDNPKHTNTSYVVAIIGMLLGSKGESEQEVVSFARFLVELLLASNMPTPLKTAPNPLLSVIITPYMPVPETNLLPALDVLVEPALRGEYNGLYDDKKSKNLRRLGRRRPLYLSTHMACISFVHLIRSSPDNCTRHRSIPIAAALPVASGGGGGVLLSISRFKQAGRTV</sequence>
<keyword evidence="2" id="KW-1185">Reference proteome</keyword>
<accession>A0A0D7AS10</accession>